<dbReference type="PANTHER" id="PTHR23505">
    <property type="entry name" value="SPINSTER"/>
    <property type="match status" value="1"/>
</dbReference>
<feature type="transmembrane region" description="Helical" evidence="6">
    <location>
        <begin position="428"/>
        <end position="448"/>
    </location>
</feature>
<keyword evidence="9" id="KW-1185">Reference proteome</keyword>
<evidence type="ECO:0000313" key="9">
    <source>
        <dbReference type="Proteomes" id="UP000184520"/>
    </source>
</evidence>
<dbReference type="AlphaFoldDB" id="A0A1M5QEA9"/>
<proteinExistence type="predicted"/>
<reference evidence="9" key="1">
    <citation type="submission" date="2016-11" db="EMBL/GenBank/DDBJ databases">
        <authorList>
            <person name="Varghese N."/>
            <person name="Submissions S."/>
        </authorList>
    </citation>
    <scope>NUCLEOTIDE SEQUENCE [LARGE SCALE GENOMIC DNA]</scope>
    <source>
        <strain evidence="9">CGMCC 1.8995</strain>
    </source>
</reference>
<feature type="transmembrane region" description="Helical" evidence="6">
    <location>
        <begin position="256"/>
        <end position="273"/>
    </location>
</feature>
<dbReference type="STRING" id="634436.SAMN05216361_3855"/>
<sequence length="461" mass="49657">MLPVMLTMVSVVLSVSFVQNTTHSCLYTFIIAYNTMSQTPAMRAQKPYYVLLILTLVYAFNFVDRQIIGILSPLIKADMALTDAQLGYLKGIYFAMLYTLTGIPIAWLADRTHRVNIIAVSLTMWSGFTALSGLATQYWQLALCRLGVGIGEAGGTPPAHSIIADLFPVSRRATAIALYSLGIPLGIMLAYLASAFMLSGGEANWRAVMIAVGLPGVLLALVLKFTVNEPARQGASTTRSLSLVAGIKTFISVPSWWGMVMGITLSSFANYAITGWQMDFFVRRFTDTDIVELLVIFGVINGTLYALGVWAGGVIADRWGQRFKGAYALLPAIALCIGVPAFFVAIHTEQLYLAIAGFTLLLVTSGTYFGPCFAMVQSLAPAQCRAMSTAVCFFVLNLIALGGGPTFVGLVSESNMAELGEMGALLLAFKYLAVPFALSVLAFVWTAFRLEKDLDAVASAH</sequence>
<feature type="transmembrane region" description="Helical" evidence="6">
    <location>
        <begin position="48"/>
        <end position="75"/>
    </location>
</feature>
<accession>A0A1M5QEA9</accession>
<dbReference type="Pfam" id="PF07690">
    <property type="entry name" value="MFS_1"/>
    <property type="match status" value="1"/>
</dbReference>
<keyword evidence="3 6" id="KW-0812">Transmembrane</keyword>
<keyword evidence="2" id="KW-0813">Transport</keyword>
<evidence type="ECO:0000256" key="1">
    <source>
        <dbReference type="ARBA" id="ARBA00004141"/>
    </source>
</evidence>
<dbReference type="Gene3D" id="1.20.1250.20">
    <property type="entry name" value="MFS general substrate transporter like domains"/>
    <property type="match status" value="1"/>
</dbReference>
<feature type="transmembrane region" description="Helical" evidence="6">
    <location>
        <begin position="327"/>
        <end position="346"/>
    </location>
</feature>
<keyword evidence="5 6" id="KW-0472">Membrane</keyword>
<dbReference type="Proteomes" id="UP000184520">
    <property type="component" value="Unassembled WGS sequence"/>
</dbReference>
<dbReference type="GO" id="GO:0022857">
    <property type="term" value="F:transmembrane transporter activity"/>
    <property type="evidence" value="ECO:0007669"/>
    <property type="project" value="InterPro"/>
</dbReference>
<evidence type="ECO:0000256" key="6">
    <source>
        <dbReference type="SAM" id="Phobius"/>
    </source>
</evidence>
<evidence type="ECO:0000256" key="4">
    <source>
        <dbReference type="ARBA" id="ARBA00022989"/>
    </source>
</evidence>
<feature type="transmembrane region" description="Helical" evidence="6">
    <location>
        <begin position="293"/>
        <end position="315"/>
    </location>
</feature>
<feature type="transmembrane region" description="Helical" evidence="6">
    <location>
        <begin position="352"/>
        <end position="376"/>
    </location>
</feature>
<dbReference type="InterPro" id="IPR011701">
    <property type="entry name" value="MFS"/>
</dbReference>
<protein>
    <submittedName>
        <fullName evidence="8">Predicted arabinose efflux permease, MFS family</fullName>
    </submittedName>
</protein>
<dbReference type="CDD" id="cd17328">
    <property type="entry name" value="MFS_spinster_like"/>
    <property type="match status" value="1"/>
</dbReference>
<evidence type="ECO:0000256" key="5">
    <source>
        <dbReference type="ARBA" id="ARBA00023136"/>
    </source>
</evidence>
<name>A0A1M5QEA9_9ALTE</name>
<dbReference type="InterPro" id="IPR036259">
    <property type="entry name" value="MFS_trans_sf"/>
</dbReference>
<evidence type="ECO:0000259" key="7">
    <source>
        <dbReference type="PROSITE" id="PS50850"/>
    </source>
</evidence>
<dbReference type="PROSITE" id="PS50850">
    <property type="entry name" value="MFS"/>
    <property type="match status" value="1"/>
</dbReference>
<evidence type="ECO:0000256" key="3">
    <source>
        <dbReference type="ARBA" id="ARBA00022692"/>
    </source>
</evidence>
<evidence type="ECO:0000313" key="8">
    <source>
        <dbReference type="EMBL" id="SHH12186.1"/>
    </source>
</evidence>
<evidence type="ECO:0000256" key="2">
    <source>
        <dbReference type="ARBA" id="ARBA00022448"/>
    </source>
</evidence>
<comment type="subcellular location">
    <subcellularLocation>
        <location evidence="1">Membrane</location>
        <topology evidence="1">Multi-pass membrane protein</topology>
    </subcellularLocation>
</comment>
<feature type="transmembrane region" description="Helical" evidence="6">
    <location>
        <begin position="176"/>
        <end position="197"/>
    </location>
</feature>
<feature type="transmembrane region" description="Helical" evidence="6">
    <location>
        <begin position="203"/>
        <end position="223"/>
    </location>
</feature>
<dbReference type="SUPFAM" id="SSF103473">
    <property type="entry name" value="MFS general substrate transporter"/>
    <property type="match status" value="1"/>
</dbReference>
<keyword evidence="4 6" id="KW-1133">Transmembrane helix</keyword>
<dbReference type="GO" id="GO:0016020">
    <property type="term" value="C:membrane"/>
    <property type="evidence" value="ECO:0007669"/>
    <property type="project" value="UniProtKB-SubCell"/>
</dbReference>
<feature type="transmembrane region" description="Helical" evidence="6">
    <location>
        <begin position="87"/>
        <end position="109"/>
    </location>
</feature>
<dbReference type="PANTHER" id="PTHR23505:SF79">
    <property type="entry name" value="PROTEIN SPINSTER"/>
    <property type="match status" value="1"/>
</dbReference>
<feature type="transmembrane region" description="Helical" evidence="6">
    <location>
        <begin position="388"/>
        <end position="408"/>
    </location>
</feature>
<gene>
    <name evidence="8" type="ORF">SAMN05216361_3855</name>
</gene>
<dbReference type="InterPro" id="IPR044770">
    <property type="entry name" value="MFS_spinster-like"/>
</dbReference>
<dbReference type="EMBL" id="FQWD01000006">
    <property type="protein sequence ID" value="SHH12186.1"/>
    <property type="molecule type" value="Genomic_DNA"/>
</dbReference>
<feature type="domain" description="Major facilitator superfamily (MFS) profile" evidence="7">
    <location>
        <begin position="50"/>
        <end position="451"/>
    </location>
</feature>
<organism evidence="8 9">
    <name type="scientific">Marisediminitalea aggregata</name>
    <dbReference type="NCBI Taxonomy" id="634436"/>
    <lineage>
        <taxon>Bacteria</taxon>
        <taxon>Pseudomonadati</taxon>
        <taxon>Pseudomonadota</taxon>
        <taxon>Gammaproteobacteria</taxon>
        <taxon>Alteromonadales</taxon>
        <taxon>Alteromonadaceae</taxon>
        <taxon>Marisediminitalea</taxon>
    </lineage>
</organism>
<dbReference type="InterPro" id="IPR020846">
    <property type="entry name" value="MFS_dom"/>
</dbReference>